<sequence length="243" mass="26131">MNGSSAAGTSSASTPTTAMNTSNAALKRGSFSMPSPGGDPQQKKLKTESPVNAKPSSSTFTTPASPSSSMTNNQLNIPSNKPSSLTAVNNNPTPPSNQPMTNTMNSALSEKYIQNLLNQNSILMTEIKNNLEKKTIAANIPLIAKFRENTIQILTCMSMMDGIMSQMPAIPVKLSTIVIPKGNVQPMMPQQQSQSSHMNLQQQPSHQQQPNNLPNNPSNPNTSMFQNNLSQSNNPSSFTNQKK</sequence>
<evidence type="ECO:0000256" key="1">
    <source>
        <dbReference type="SAM" id="MobiDB-lite"/>
    </source>
</evidence>
<dbReference type="AlphaFoldDB" id="A0AA88GKG0"/>
<organism evidence="2 3">
    <name type="scientific">Naegleria lovaniensis</name>
    <name type="common">Amoeba</name>
    <dbReference type="NCBI Taxonomy" id="51637"/>
    <lineage>
        <taxon>Eukaryota</taxon>
        <taxon>Discoba</taxon>
        <taxon>Heterolobosea</taxon>
        <taxon>Tetramitia</taxon>
        <taxon>Eutetramitia</taxon>
        <taxon>Vahlkampfiidae</taxon>
        <taxon>Naegleria</taxon>
    </lineage>
</organism>
<gene>
    <name evidence="2" type="ORF">C9374_007974</name>
</gene>
<proteinExistence type="predicted"/>
<evidence type="ECO:0000313" key="2">
    <source>
        <dbReference type="EMBL" id="KAG2378826.1"/>
    </source>
</evidence>
<dbReference type="Proteomes" id="UP000816034">
    <property type="component" value="Unassembled WGS sequence"/>
</dbReference>
<feature type="compositionally biased region" description="Polar residues" evidence="1">
    <location>
        <begin position="70"/>
        <end position="91"/>
    </location>
</feature>
<keyword evidence="3" id="KW-1185">Reference proteome</keyword>
<accession>A0AA88GKG0</accession>
<feature type="compositionally biased region" description="Low complexity" evidence="1">
    <location>
        <begin position="1"/>
        <end position="25"/>
    </location>
</feature>
<name>A0AA88GKG0_NAELO</name>
<comment type="caution">
    <text evidence="2">The sequence shown here is derived from an EMBL/GenBank/DDBJ whole genome shotgun (WGS) entry which is preliminary data.</text>
</comment>
<feature type="compositionally biased region" description="Low complexity" evidence="1">
    <location>
        <begin position="186"/>
        <end position="237"/>
    </location>
</feature>
<dbReference type="EMBL" id="PYSW02000031">
    <property type="protein sequence ID" value="KAG2378826.1"/>
    <property type="molecule type" value="Genomic_DNA"/>
</dbReference>
<evidence type="ECO:0000313" key="3">
    <source>
        <dbReference type="Proteomes" id="UP000816034"/>
    </source>
</evidence>
<reference evidence="2 3" key="1">
    <citation type="journal article" date="2018" name="BMC Genomics">
        <title>The genome of Naegleria lovaniensis, the basis for a comparative approach to unravel pathogenicity factors of the human pathogenic amoeba N. fowleri.</title>
        <authorList>
            <person name="Liechti N."/>
            <person name="Schurch N."/>
            <person name="Bruggmann R."/>
            <person name="Wittwer M."/>
        </authorList>
    </citation>
    <scope>NUCLEOTIDE SEQUENCE [LARGE SCALE GENOMIC DNA]</scope>
    <source>
        <strain evidence="2 3">ATCC 30569</strain>
    </source>
</reference>
<protein>
    <submittedName>
        <fullName evidence="2">Uncharacterized protein</fullName>
    </submittedName>
</protein>
<feature type="region of interest" description="Disordered" evidence="1">
    <location>
        <begin position="1"/>
        <end position="103"/>
    </location>
</feature>
<feature type="region of interest" description="Disordered" evidence="1">
    <location>
        <begin position="186"/>
        <end position="243"/>
    </location>
</feature>
<dbReference type="RefSeq" id="XP_044546088.1">
    <property type="nucleotide sequence ID" value="XM_044697998.1"/>
</dbReference>
<dbReference type="GeneID" id="68100428"/>
<feature type="compositionally biased region" description="Low complexity" evidence="1">
    <location>
        <begin position="55"/>
        <end position="69"/>
    </location>
</feature>